<evidence type="ECO:0000313" key="2">
    <source>
        <dbReference type="EMBL" id="NHK26961.1"/>
    </source>
</evidence>
<evidence type="ECO:0000313" key="3">
    <source>
        <dbReference type="Proteomes" id="UP000621856"/>
    </source>
</evidence>
<evidence type="ECO:0000313" key="1">
    <source>
        <dbReference type="EMBL" id="GGH93941.1"/>
    </source>
</evidence>
<dbReference type="InterPro" id="IPR011990">
    <property type="entry name" value="TPR-like_helical_dom_sf"/>
</dbReference>
<name>A0A8J3A5X6_9PROT</name>
<dbReference type="SUPFAM" id="SSF48452">
    <property type="entry name" value="TPR-like"/>
    <property type="match status" value="1"/>
</dbReference>
<reference evidence="2 4" key="2">
    <citation type="submission" date="2020-02" db="EMBL/GenBank/DDBJ databases">
        <title>Genome sequence of Parvularcula flava strain NH6-79.</title>
        <authorList>
            <person name="Abdul Karim M.H."/>
            <person name="Lam M.Q."/>
            <person name="Chen S.J."/>
            <person name="Yahya A."/>
            <person name="Shahir S."/>
            <person name="Shamsir M.S."/>
            <person name="Chong C.S."/>
        </authorList>
    </citation>
    <scope>NUCLEOTIDE SEQUENCE [LARGE SCALE GENOMIC DNA]</scope>
    <source>
        <strain evidence="2 4">NH6-79</strain>
    </source>
</reference>
<dbReference type="Gene3D" id="1.25.40.10">
    <property type="entry name" value="Tetratricopeptide repeat domain"/>
    <property type="match status" value="1"/>
</dbReference>
<organism evidence="1 3">
    <name type="scientific">Aquisalinus luteolus</name>
    <dbReference type="NCBI Taxonomy" id="1566827"/>
    <lineage>
        <taxon>Bacteria</taxon>
        <taxon>Pseudomonadati</taxon>
        <taxon>Pseudomonadota</taxon>
        <taxon>Alphaproteobacteria</taxon>
        <taxon>Parvularculales</taxon>
        <taxon>Parvularculaceae</taxon>
        <taxon>Aquisalinus</taxon>
    </lineage>
</organism>
<comment type="caution">
    <text evidence="1">The sequence shown here is derived from an EMBL/GenBank/DDBJ whole genome shotgun (WGS) entry which is preliminary data.</text>
</comment>
<gene>
    <name evidence="2" type="ORF">FF098_003435</name>
    <name evidence="1" type="ORF">GCM10011355_06960</name>
</gene>
<reference evidence="1" key="1">
    <citation type="journal article" date="2014" name="Int. J. Syst. Evol. Microbiol.">
        <title>Complete genome sequence of Corynebacterium casei LMG S-19264T (=DSM 44701T), isolated from a smear-ripened cheese.</title>
        <authorList>
            <consortium name="US DOE Joint Genome Institute (JGI-PGF)"/>
            <person name="Walter F."/>
            <person name="Albersmeier A."/>
            <person name="Kalinowski J."/>
            <person name="Ruckert C."/>
        </authorList>
    </citation>
    <scope>NUCLEOTIDE SEQUENCE</scope>
    <source>
        <strain evidence="1">CGMCC 1.14984</strain>
    </source>
</reference>
<dbReference type="RefSeq" id="WP_155137419.1">
    <property type="nucleotide sequence ID" value="NZ_BMGZ01000001.1"/>
</dbReference>
<reference evidence="1" key="3">
    <citation type="submission" date="2020-09" db="EMBL/GenBank/DDBJ databases">
        <authorList>
            <person name="Sun Q."/>
            <person name="Zhou Y."/>
        </authorList>
    </citation>
    <scope>NUCLEOTIDE SEQUENCE</scope>
    <source>
        <strain evidence="1">CGMCC 1.14984</strain>
    </source>
</reference>
<sequence length="330" mass="36448">MRFFTNLLVLLMVAFCGYSVWALKVDGGFTPPIPRDQLAVATPEITSIMDRHRESLATTMSDNVVPQIDESLQVIADEYGENSPQHIQALSDASIMLAAQARNDLAERYMQEAAAGARVTYGDNHRETALILHDLANLKISNKRTGSTDEAVTILEEIVDTRSRILDADHAETRGARLSLADALFTKWLENPDAGPSSDLLIRAEEMLEKRTAAPDETPANQANAAPDRNQLLQDRAGRLLYARINFAQQDYEQALAAFNETLTGPEETEDPQIYLMLSTAYSEQIASLRHLGREDEAEALRAAINRQIQAARVQPQQQAQQASGPVPQP</sequence>
<dbReference type="Proteomes" id="UP000818603">
    <property type="component" value="Unassembled WGS sequence"/>
</dbReference>
<proteinExistence type="predicted"/>
<keyword evidence="4" id="KW-1185">Reference proteome</keyword>
<evidence type="ECO:0000313" key="4">
    <source>
        <dbReference type="Proteomes" id="UP000818603"/>
    </source>
</evidence>
<accession>A0A8J3A5X6</accession>
<dbReference type="EMBL" id="BMGZ01000001">
    <property type="protein sequence ID" value="GGH93941.1"/>
    <property type="molecule type" value="Genomic_DNA"/>
</dbReference>
<dbReference type="Proteomes" id="UP000621856">
    <property type="component" value="Unassembled WGS sequence"/>
</dbReference>
<dbReference type="Pfam" id="PF13374">
    <property type="entry name" value="TPR_10"/>
    <property type="match status" value="1"/>
</dbReference>
<protein>
    <submittedName>
        <fullName evidence="2">Tetratricopeptide repeat protein</fullName>
    </submittedName>
</protein>
<dbReference type="EMBL" id="VCJR02000001">
    <property type="protein sequence ID" value="NHK26961.1"/>
    <property type="molecule type" value="Genomic_DNA"/>
</dbReference>
<dbReference type="AlphaFoldDB" id="A0A8J3A5X6"/>